<name>A0A9P4R8I1_9PLEO</name>
<organism evidence="1 2">
    <name type="scientific">Polyplosphaeria fusca</name>
    <dbReference type="NCBI Taxonomy" id="682080"/>
    <lineage>
        <taxon>Eukaryota</taxon>
        <taxon>Fungi</taxon>
        <taxon>Dikarya</taxon>
        <taxon>Ascomycota</taxon>
        <taxon>Pezizomycotina</taxon>
        <taxon>Dothideomycetes</taxon>
        <taxon>Pleosporomycetidae</taxon>
        <taxon>Pleosporales</taxon>
        <taxon>Tetraplosphaeriaceae</taxon>
        <taxon>Polyplosphaeria</taxon>
    </lineage>
</organism>
<accession>A0A9P4R8I1</accession>
<keyword evidence="2" id="KW-1185">Reference proteome</keyword>
<protein>
    <submittedName>
        <fullName evidence="1">Uncharacterized protein</fullName>
    </submittedName>
</protein>
<evidence type="ECO:0000313" key="1">
    <source>
        <dbReference type="EMBL" id="KAF2738851.1"/>
    </source>
</evidence>
<dbReference type="Proteomes" id="UP000799444">
    <property type="component" value="Unassembled WGS sequence"/>
</dbReference>
<evidence type="ECO:0000313" key="2">
    <source>
        <dbReference type="Proteomes" id="UP000799444"/>
    </source>
</evidence>
<reference evidence="1" key="1">
    <citation type="journal article" date="2020" name="Stud. Mycol.">
        <title>101 Dothideomycetes genomes: a test case for predicting lifestyles and emergence of pathogens.</title>
        <authorList>
            <person name="Haridas S."/>
            <person name="Albert R."/>
            <person name="Binder M."/>
            <person name="Bloem J."/>
            <person name="Labutti K."/>
            <person name="Salamov A."/>
            <person name="Andreopoulos B."/>
            <person name="Baker S."/>
            <person name="Barry K."/>
            <person name="Bills G."/>
            <person name="Bluhm B."/>
            <person name="Cannon C."/>
            <person name="Castanera R."/>
            <person name="Culley D."/>
            <person name="Daum C."/>
            <person name="Ezra D."/>
            <person name="Gonzalez J."/>
            <person name="Henrissat B."/>
            <person name="Kuo A."/>
            <person name="Liang C."/>
            <person name="Lipzen A."/>
            <person name="Lutzoni F."/>
            <person name="Magnuson J."/>
            <person name="Mondo S."/>
            <person name="Nolan M."/>
            <person name="Ohm R."/>
            <person name="Pangilinan J."/>
            <person name="Park H.-J."/>
            <person name="Ramirez L."/>
            <person name="Alfaro M."/>
            <person name="Sun H."/>
            <person name="Tritt A."/>
            <person name="Yoshinaga Y."/>
            <person name="Zwiers L.-H."/>
            <person name="Turgeon B."/>
            <person name="Goodwin S."/>
            <person name="Spatafora J."/>
            <person name="Crous P."/>
            <person name="Grigoriev I."/>
        </authorList>
    </citation>
    <scope>NUCLEOTIDE SEQUENCE</scope>
    <source>
        <strain evidence="1">CBS 125425</strain>
    </source>
</reference>
<sequence length="124" mass="13603">MAPSALGIGIPASSPAVPDHLREHVEKMLKNMSASMNASPFDWEMFSIDLNEDLTGLISKLGEKDWDVVMLGVGLRAGSQELVELFEKIINIVHQKLPKAKFAFNTTIEGAQEACQRALELPKV</sequence>
<dbReference type="EMBL" id="ML996107">
    <property type="protein sequence ID" value="KAF2738851.1"/>
    <property type="molecule type" value="Genomic_DNA"/>
</dbReference>
<comment type="caution">
    <text evidence="1">The sequence shown here is derived from an EMBL/GenBank/DDBJ whole genome shotgun (WGS) entry which is preliminary data.</text>
</comment>
<gene>
    <name evidence="1" type="ORF">EJ04DRAFT_549729</name>
</gene>
<proteinExistence type="predicted"/>
<dbReference type="OrthoDB" id="9986861at2759"/>
<dbReference type="AlphaFoldDB" id="A0A9P4R8I1"/>